<dbReference type="Proteomes" id="UP001341281">
    <property type="component" value="Chromosome 07"/>
</dbReference>
<reference evidence="4 5" key="1">
    <citation type="submission" date="2024-02" db="EMBL/GenBank/DDBJ databases">
        <title>High-quality chromosome-scale genome assembly of Pensacola bahiagrass (Paspalum notatum Flugge var. saurae).</title>
        <authorList>
            <person name="Vega J.M."/>
            <person name="Podio M."/>
            <person name="Orjuela J."/>
            <person name="Siena L.A."/>
            <person name="Pessino S.C."/>
            <person name="Combes M.C."/>
            <person name="Mariac C."/>
            <person name="Albertini E."/>
            <person name="Pupilli F."/>
            <person name="Ortiz J.P.A."/>
            <person name="Leblanc O."/>
        </authorList>
    </citation>
    <scope>NUCLEOTIDE SEQUENCE [LARGE SCALE GENOMIC DNA]</scope>
    <source>
        <strain evidence="4">R1</strain>
        <tissue evidence="4">Leaf</tissue>
    </source>
</reference>
<evidence type="ECO:0000256" key="2">
    <source>
        <dbReference type="ARBA" id="ARBA00022840"/>
    </source>
</evidence>
<keyword evidence="5" id="KW-1185">Reference proteome</keyword>
<protein>
    <recommendedName>
        <fullName evidence="3">Protein kinase domain-containing protein</fullName>
    </recommendedName>
</protein>
<dbReference type="PANTHER" id="PTHR27007">
    <property type="match status" value="1"/>
</dbReference>
<dbReference type="InterPro" id="IPR008271">
    <property type="entry name" value="Ser/Thr_kinase_AS"/>
</dbReference>
<dbReference type="InterPro" id="IPR050528">
    <property type="entry name" value="L-type_Lectin-RKs"/>
</dbReference>
<dbReference type="InterPro" id="IPR000719">
    <property type="entry name" value="Prot_kinase_dom"/>
</dbReference>
<dbReference type="GO" id="GO:0005524">
    <property type="term" value="F:ATP binding"/>
    <property type="evidence" value="ECO:0007669"/>
    <property type="project" value="UniProtKB-KW"/>
</dbReference>
<dbReference type="PROSITE" id="PS00108">
    <property type="entry name" value="PROTEIN_KINASE_ST"/>
    <property type="match status" value="1"/>
</dbReference>
<keyword evidence="1" id="KW-0547">Nucleotide-binding</keyword>
<evidence type="ECO:0000256" key="1">
    <source>
        <dbReference type="ARBA" id="ARBA00022741"/>
    </source>
</evidence>
<dbReference type="EMBL" id="CP144751">
    <property type="protein sequence ID" value="WVZ83339.1"/>
    <property type="molecule type" value="Genomic_DNA"/>
</dbReference>
<dbReference type="InterPro" id="IPR011009">
    <property type="entry name" value="Kinase-like_dom_sf"/>
</dbReference>
<gene>
    <name evidence="4" type="ORF">U9M48_030498</name>
</gene>
<feature type="domain" description="Protein kinase" evidence="3">
    <location>
        <begin position="1"/>
        <end position="119"/>
    </location>
</feature>
<dbReference type="SUPFAM" id="SSF56112">
    <property type="entry name" value="Protein kinase-like (PK-like)"/>
    <property type="match status" value="1"/>
</dbReference>
<dbReference type="PROSITE" id="PS50011">
    <property type="entry name" value="PROTEIN_KINASE_DOM"/>
    <property type="match status" value="1"/>
</dbReference>
<accession>A0AAQ3U0G4</accession>
<evidence type="ECO:0000259" key="3">
    <source>
        <dbReference type="PROSITE" id="PS50011"/>
    </source>
</evidence>
<evidence type="ECO:0000313" key="5">
    <source>
        <dbReference type="Proteomes" id="UP001341281"/>
    </source>
</evidence>
<organism evidence="4 5">
    <name type="scientific">Paspalum notatum var. saurae</name>
    <dbReference type="NCBI Taxonomy" id="547442"/>
    <lineage>
        <taxon>Eukaryota</taxon>
        <taxon>Viridiplantae</taxon>
        <taxon>Streptophyta</taxon>
        <taxon>Embryophyta</taxon>
        <taxon>Tracheophyta</taxon>
        <taxon>Spermatophyta</taxon>
        <taxon>Magnoliopsida</taxon>
        <taxon>Liliopsida</taxon>
        <taxon>Poales</taxon>
        <taxon>Poaceae</taxon>
        <taxon>PACMAD clade</taxon>
        <taxon>Panicoideae</taxon>
        <taxon>Andropogonodae</taxon>
        <taxon>Paspaleae</taxon>
        <taxon>Paspalinae</taxon>
        <taxon>Paspalum</taxon>
    </lineage>
</organism>
<evidence type="ECO:0000313" key="4">
    <source>
        <dbReference type="EMBL" id="WVZ83339.1"/>
    </source>
</evidence>
<keyword evidence="2" id="KW-0067">ATP-binding</keyword>
<dbReference type="AlphaFoldDB" id="A0AAQ3U0G4"/>
<dbReference type="Gene3D" id="1.10.510.10">
    <property type="entry name" value="Transferase(Phosphotransferase) domain 1"/>
    <property type="match status" value="1"/>
</dbReference>
<sequence>MTATLINRLVSRAADWIWIEISWARWSYDKGEPILIYEYMPNGSLDQHLFRRSGAGKQQQQPDLINRWDTHYNMVKDIATGLHYVHHEYEPTVLHRDIKANNIMIDSTFQGWLGDFGLA</sequence>
<dbReference type="GO" id="GO:0004672">
    <property type="term" value="F:protein kinase activity"/>
    <property type="evidence" value="ECO:0007669"/>
    <property type="project" value="InterPro"/>
</dbReference>
<dbReference type="Pfam" id="PF00069">
    <property type="entry name" value="Pkinase"/>
    <property type="match status" value="1"/>
</dbReference>
<name>A0AAQ3U0G4_PASNO</name>
<proteinExistence type="predicted"/>